<feature type="compositionally biased region" description="Polar residues" evidence="1">
    <location>
        <begin position="902"/>
        <end position="937"/>
    </location>
</feature>
<keyword evidence="2" id="KW-1133">Transmembrane helix</keyword>
<evidence type="ECO:0000256" key="2">
    <source>
        <dbReference type="SAM" id="Phobius"/>
    </source>
</evidence>
<feature type="compositionally biased region" description="Basic and acidic residues" evidence="1">
    <location>
        <begin position="350"/>
        <end position="359"/>
    </location>
</feature>
<dbReference type="RefSeq" id="XP_041192817.1">
    <property type="nucleotide sequence ID" value="XM_041335687.1"/>
</dbReference>
<feature type="compositionally biased region" description="Polar residues" evidence="1">
    <location>
        <begin position="127"/>
        <end position="141"/>
    </location>
</feature>
<feature type="region of interest" description="Disordered" evidence="1">
    <location>
        <begin position="269"/>
        <end position="291"/>
    </location>
</feature>
<feature type="region of interest" description="Disordered" evidence="1">
    <location>
        <begin position="695"/>
        <end position="1120"/>
    </location>
</feature>
<feature type="compositionally biased region" description="Polar residues" evidence="1">
    <location>
        <begin position="745"/>
        <end position="774"/>
    </location>
</feature>
<organism evidence="3 4">
    <name type="scientific">Suillus subaureus</name>
    <dbReference type="NCBI Taxonomy" id="48587"/>
    <lineage>
        <taxon>Eukaryota</taxon>
        <taxon>Fungi</taxon>
        <taxon>Dikarya</taxon>
        <taxon>Basidiomycota</taxon>
        <taxon>Agaricomycotina</taxon>
        <taxon>Agaricomycetes</taxon>
        <taxon>Agaricomycetidae</taxon>
        <taxon>Boletales</taxon>
        <taxon>Suillineae</taxon>
        <taxon>Suillaceae</taxon>
        <taxon>Suillus</taxon>
    </lineage>
</organism>
<feature type="compositionally biased region" description="Polar residues" evidence="1">
    <location>
        <begin position="829"/>
        <end position="841"/>
    </location>
</feature>
<dbReference type="EMBL" id="JABBWG010000017">
    <property type="protein sequence ID" value="KAG1816011.1"/>
    <property type="molecule type" value="Genomic_DNA"/>
</dbReference>
<comment type="caution">
    <text evidence="3">The sequence shown here is derived from an EMBL/GenBank/DDBJ whole genome shotgun (WGS) entry which is preliminary data.</text>
</comment>
<dbReference type="OrthoDB" id="3230534at2759"/>
<feature type="compositionally biased region" description="Basic and acidic residues" evidence="1">
    <location>
        <begin position="408"/>
        <end position="417"/>
    </location>
</feature>
<keyword evidence="2" id="KW-0812">Transmembrane</keyword>
<feature type="compositionally biased region" description="Polar residues" evidence="1">
    <location>
        <begin position="523"/>
        <end position="541"/>
    </location>
</feature>
<feature type="compositionally biased region" description="Polar residues" evidence="1">
    <location>
        <begin position="593"/>
        <end position="622"/>
    </location>
</feature>
<evidence type="ECO:0000313" key="3">
    <source>
        <dbReference type="EMBL" id="KAG1816011.1"/>
    </source>
</evidence>
<feature type="compositionally biased region" description="Basic and acidic residues" evidence="1">
    <location>
        <begin position="142"/>
        <end position="156"/>
    </location>
</feature>
<name>A0A9P7EAX7_9AGAM</name>
<feature type="region of interest" description="Disordered" evidence="1">
    <location>
        <begin position="454"/>
        <end position="680"/>
    </location>
</feature>
<feature type="compositionally biased region" description="Low complexity" evidence="1">
    <location>
        <begin position="542"/>
        <end position="555"/>
    </location>
</feature>
<feature type="compositionally biased region" description="Basic and acidic residues" evidence="1">
    <location>
        <begin position="470"/>
        <end position="493"/>
    </location>
</feature>
<sequence length="1511" mass="165124">MDTPSSNSLSRPRLRLNRHTPSSRVQDSSDMDFTPVAVPSSARSQLNVVDDEDDNQPTPRMPLRNIASFSNSYGPNSEFGPSTSSVAPSETAAARLRALLARSLDSPNGNSLPTRPSAQLSEDGAGSVSSRFTPATPSVTRDSLKDLFSRARREPGDTPQKSRPRRASFDTSEMDITPVVDREREQHKGKRKSLSDDEVDKPKSSKGSESSFRSSHAATFDTLRARLSSHSRLLDQNLPTAVYDGSLLADEPRLEGHANVDSTTALLRPLDSTWSPPPRSASSHQRTFQLPSQLASHSNLLDQDSDMQHAMGDLDTSEDVPVPMSGPSTSRPSTTPLRSRTSLSLRGSLRHHDQSRRASLELPGPRASSSLSDADFKEQYHSREDDRMHQREREWNRPKGPSRSVTPELHHQHSLEFHRRHSQEMPWTSPSHVKSLSNGAISPLGGVSVASLRSFDDDRSSRSGSMSSQVDHRDRMAELDRDRYIEREREWNKRHPPSRPSSSLSSHSNHSHTHPSRPPSVTAYATPTLASLQRQGSNSRLSGASSPVSSQASHNSLRDPEEVEEEREVTHERERNWNSPQPKWNTARHHSHSSSGNQVTSPSVHLSQSKNGRSLRASSSLPHLTPEAQRKGSPSLVKSHSHKDKVDSVLDAPTSVHSPQSAVPSPPSDESEASPHTTSLKLAAASRFGWGFSRSHQLPPFDLESSPTRGGRSNKEPDSSHHRAPTISSPSRTPSSCPSSRASGVNRSSLIPVPSTSKRNGLFNSGSFASSTPKANDEEKFIKGHRKRSMEFTESVGSIHPRTSIHGAFGDEDMVLASDEESVSEFAPRSTTPDTRPSNSFPEDPPSKTETEVLVSPPSSPPRRRSPVQTPGVSSSDEARLRRALASTSATSFRPLTPDSPLDTSQSQEQTMPSSFTPPGTPPMTSSAPQDESSSGVIPTVALTTPPRRLSSSTSILDVRTPSPPHDLSNLSVLPSSSEDEVETREADVTPVRADEDGLANPNYTAMKTPRPPGAWAATPVPPKHPRETSPPPTSSELAPTVSSSSTPLPRANSESEWNSKTETPAGNGLLTPIPSLSRANSLPLRTPAPPGAWMLTPNQPTTQNGQNGSADQSQFGSIGRRKSILKVRFDVTESEASTAEVEHQKSPLPSGRVSAPDFLPDGHSRWAESVPSKITNGSAHIDAVQDPVPARPVTPDSTTPISRANIPSPRSLRKSPVVKVVDAFGRERIDDLPTPADAQDITDGRADAKDAIRSLSSAETLHTPRAQHKSNIRIVDAMGREIEEEIDPVIEPLFEEELLVLHHDSPVGRTETLAQMRQTLREWADGLSDGDRSADDLALNTSHLKELEEVSRAARHARNQLAQTLRVESVKERDLMHRSAKDANGRSGLLPAIVGDNSSFHRGMVLFGVVVQIIFVLAMLRFAHVQARQLFYTVYYDPLYPELNPLPGHSRQFSPPYPSFPWSLSSAYEIVRHEGWSALKAELQGTVRRIGEHAWEKWGERPYTGTWPPT</sequence>
<feature type="compositionally biased region" description="Low complexity" evidence="1">
    <location>
        <begin position="205"/>
        <end position="215"/>
    </location>
</feature>
<feature type="compositionally biased region" description="Low complexity" evidence="1">
    <location>
        <begin position="325"/>
        <end position="347"/>
    </location>
</feature>
<keyword evidence="2" id="KW-0472">Membrane</keyword>
<feature type="compositionally biased region" description="Low complexity" evidence="1">
    <location>
        <begin position="92"/>
        <end position="102"/>
    </location>
</feature>
<feature type="transmembrane region" description="Helical" evidence="2">
    <location>
        <begin position="1405"/>
        <end position="1424"/>
    </location>
</feature>
<feature type="compositionally biased region" description="Low complexity" evidence="1">
    <location>
        <begin position="725"/>
        <end position="743"/>
    </location>
</feature>
<gene>
    <name evidence="3" type="ORF">BJ212DRAFT_1356039</name>
</gene>
<feature type="compositionally biased region" description="Basic and acidic residues" evidence="1">
    <location>
        <begin position="984"/>
        <end position="996"/>
    </location>
</feature>
<evidence type="ECO:0000313" key="4">
    <source>
        <dbReference type="Proteomes" id="UP000807769"/>
    </source>
</evidence>
<evidence type="ECO:0000256" key="1">
    <source>
        <dbReference type="SAM" id="MobiDB-lite"/>
    </source>
</evidence>
<feature type="compositionally biased region" description="Polar residues" evidence="1">
    <location>
        <begin position="1041"/>
        <end position="1065"/>
    </location>
</feature>
<feature type="region of interest" description="Disordered" evidence="1">
    <location>
        <begin position="310"/>
        <end position="439"/>
    </location>
</feature>
<feature type="compositionally biased region" description="Polar residues" evidence="1">
    <location>
        <begin position="425"/>
        <end position="439"/>
    </location>
</feature>
<feature type="compositionally biased region" description="Polar residues" evidence="1">
    <location>
        <begin position="19"/>
        <end position="28"/>
    </location>
</feature>
<feature type="compositionally biased region" description="Basic and acidic residues" evidence="1">
    <location>
        <begin position="374"/>
        <end position="397"/>
    </location>
</feature>
<keyword evidence="4" id="KW-1185">Reference proteome</keyword>
<feature type="compositionally biased region" description="Polar residues" evidence="1">
    <location>
        <begin position="280"/>
        <end position="291"/>
    </location>
</feature>
<reference evidence="3" key="1">
    <citation type="journal article" date="2020" name="New Phytol.">
        <title>Comparative genomics reveals dynamic genome evolution in host specialist ectomycorrhizal fungi.</title>
        <authorList>
            <person name="Lofgren L.A."/>
            <person name="Nguyen N.H."/>
            <person name="Vilgalys R."/>
            <person name="Ruytinx J."/>
            <person name="Liao H.L."/>
            <person name="Branco S."/>
            <person name="Kuo A."/>
            <person name="LaButti K."/>
            <person name="Lipzen A."/>
            <person name="Andreopoulos W."/>
            <person name="Pangilinan J."/>
            <person name="Riley R."/>
            <person name="Hundley H."/>
            <person name="Na H."/>
            <person name="Barry K."/>
            <person name="Grigoriev I.V."/>
            <person name="Stajich J.E."/>
            <person name="Kennedy P.G."/>
        </authorList>
    </citation>
    <scope>NUCLEOTIDE SEQUENCE</scope>
    <source>
        <strain evidence="3">MN1</strain>
    </source>
</reference>
<proteinExistence type="predicted"/>
<feature type="region of interest" description="Disordered" evidence="1">
    <location>
        <begin position="1134"/>
        <end position="1154"/>
    </location>
</feature>
<feature type="compositionally biased region" description="Polar residues" evidence="1">
    <location>
        <begin position="1097"/>
        <end position="1117"/>
    </location>
</feature>
<feature type="compositionally biased region" description="Low complexity" evidence="1">
    <location>
        <begin position="1"/>
        <end position="11"/>
    </location>
</feature>
<accession>A0A9P7EAX7</accession>
<feature type="region of interest" description="Disordered" evidence="1">
    <location>
        <begin position="1"/>
        <end position="218"/>
    </location>
</feature>
<feature type="compositionally biased region" description="Polar residues" evidence="1">
    <location>
        <begin position="105"/>
        <end position="120"/>
    </location>
</feature>
<feature type="compositionally biased region" description="Low complexity" evidence="1">
    <location>
        <begin position="943"/>
        <end position="955"/>
    </location>
</feature>
<feature type="compositionally biased region" description="Polar residues" evidence="1">
    <location>
        <begin position="67"/>
        <end position="88"/>
    </location>
</feature>
<dbReference type="GeneID" id="64629704"/>
<protein>
    <submittedName>
        <fullName evidence="3">Uncharacterized protein</fullName>
    </submittedName>
</protein>
<feature type="region of interest" description="Disordered" evidence="1">
    <location>
        <begin position="1187"/>
        <end position="1211"/>
    </location>
</feature>
<dbReference type="Proteomes" id="UP000807769">
    <property type="component" value="Unassembled WGS sequence"/>
</dbReference>
<feature type="compositionally biased region" description="Acidic residues" evidence="1">
    <location>
        <begin position="810"/>
        <end position="823"/>
    </location>
</feature>